<dbReference type="SUPFAM" id="SSF52540">
    <property type="entry name" value="P-loop containing nucleoside triphosphate hydrolases"/>
    <property type="match status" value="1"/>
</dbReference>
<keyword evidence="2" id="KW-1185">Reference proteome</keyword>
<dbReference type="EMBL" id="CP048286">
    <property type="protein sequence ID" value="QHW32910.1"/>
    <property type="molecule type" value="Genomic_DNA"/>
</dbReference>
<dbReference type="AlphaFoldDB" id="A0A6C0P2W6"/>
<accession>A0A6C0P2W6</accession>
<name>A0A6C0P2W6_9BACL</name>
<dbReference type="KEGG" id="prz:GZH47_20240"/>
<dbReference type="Proteomes" id="UP000479114">
    <property type="component" value="Chromosome"/>
</dbReference>
<proteinExistence type="predicted"/>
<reference evidence="1 2" key="1">
    <citation type="submission" date="2020-02" db="EMBL/GenBank/DDBJ databases">
        <title>Paenibacillus sp. nov., isolated from rhizosphere soil of tomato.</title>
        <authorList>
            <person name="Weon H.-Y."/>
            <person name="Lee S.A."/>
        </authorList>
    </citation>
    <scope>NUCLEOTIDE SEQUENCE [LARGE SCALE GENOMIC DNA]</scope>
    <source>
        <strain evidence="1 2">14171R-81</strain>
    </source>
</reference>
<sequence>MDHQLIGRKQVIYLISGPLGVGKSTTSKALAQTMQPCVLIEGDHILHMFQGYSTSWEERLRLSWKNILALTRNFIQDGFDVVVDFVVEDELAWFCSQVADLPANLNYVALMADEPRIIERLHTRGDIQCLDRSLFLRNQMLLSPSNQPFLYDTTMKDTAQIVEDIIAGDRFRVSY</sequence>
<organism evidence="1 2">
    <name type="scientific">Paenibacillus rhizovicinus</name>
    <dbReference type="NCBI Taxonomy" id="2704463"/>
    <lineage>
        <taxon>Bacteria</taxon>
        <taxon>Bacillati</taxon>
        <taxon>Bacillota</taxon>
        <taxon>Bacilli</taxon>
        <taxon>Bacillales</taxon>
        <taxon>Paenibacillaceae</taxon>
        <taxon>Paenibacillus</taxon>
    </lineage>
</organism>
<dbReference type="RefSeq" id="WP_162642753.1">
    <property type="nucleotide sequence ID" value="NZ_CP048286.1"/>
</dbReference>
<evidence type="ECO:0000313" key="1">
    <source>
        <dbReference type="EMBL" id="QHW32910.1"/>
    </source>
</evidence>
<dbReference type="Gene3D" id="3.40.50.300">
    <property type="entry name" value="P-loop containing nucleotide triphosphate hydrolases"/>
    <property type="match status" value="1"/>
</dbReference>
<evidence type="ECO:0000313" key="2">
    <source>
        <dbReference type="Proteomes" id="UP000479114"/>
    </source>
</evidence>
<dbReference type="Pfam" id="PF13671">
    <property type="entry name" value="AAA_33"/>
    <property type="match status" value="1"/>
</dbReference>
<dbReference type="InterPro" id="IPR027417">
    <property type="entry name" value="P-loop_NTPase"/>
</dbReference>
<gene>
    <name evidence="1" type="ORF">GZH47_20240</name>
</gene>
<protein>
    <submittedName>
        <fullName evidence="1">AAA family ATPase</fullName>
    </submittedName>
</protein>